<dbReference type="Proteomes" id="UP000307720">
    <property type="component" value="Unassembled WGS sequence"/>
</dbReference>
<protein>
    <submittedName>
        <fullName evidence="1">DUF3048 domain-containing protein</fullName>
    </submittedName>
</protein>
<name>A0AC61R351_9FIRM</name>
<gene>
    <name evidence="1" type="ORF">E5357_02860</name>
</gene>
<evidence type="ECO:0000313" key="1">
    <source>
        <dbReference type="EMBL" id="TGY00455.1"/>
    </source>
</evidence>
<reference evidence="1" key="1">
    <citation type="submission" date="2019-04" db="EMBL/GenBank/DDBJ databases">
        <title>Microbes associate with the intestines of laboratory mice.</title>
        <authorList>
            <person name="Navarre W."/>
            <person name="Wong E."/>
            <person name="Huang K."/>
            <person name="Tropini C."/>
            <person name="Ng K."/>
            <person name="Yu B."/>
        </authorList>
    </citation>
    <scope>NUCLEOTIDE SEQUENCE</scope>
    <source>
        <strain evidence="1">NM72_1-8</strain>
    </source>
</reference>
<keyword evidence="2" id="KW-1185">Reference proteome</keyword>
<evidence type="ECO:0000313" key="2">
    <source>
        <dbReference type="Proteomes" id="UP000307720"/>
    </source>
</evidence>
<accession>A0AC61R351</accession>
<dbReference type="EMBL" id="SRZB01000002">
    <property type="protein sequence ID" value="TGY00455.1"/>
    <property type="molecule type" value="Genomic_DNA"/>
</dbReference>
<organism evidence="1 2">
    <name type="scientific">Hominisplanchenecus murintestinalis</name>
    <dbReference type="NCBI Taxonomy" id="2941517"/>
    <lineage>
        <taxon>Bacteria</taxon>
        <taxon>Bacillati</taxon>
        <taxon>Bacillota</taxon>
        <taxon>Clostridia</taxon>
        <taxon>Lachnospirales</taxon>
        <taxon>Lachnospiraceae</taxon>
        <taxon>Hominisplanchenecus</taxon>
    </lineage>
</organism>
<sequence>MKKQTAAILLIAAAVALGGCKKKAETEATEPATQQPVTETVEQPKPTVVEETESEALSGDRSYLTGEVVGEEQHNRRPFAVMMNNIINACPQAGIEKAGVVYEAPVEGGITRLMGIFEDVEGMEKIGAVRSCRTYYPMYAREFDAIYVHYGQAVYAVELLNSEDVNNISGLEYQEGAGQIYGYAGEDIFYRTSDRPAPHNCYTSGEALDNACTKLGYRRVHEEDFQQKYQFAADGETVTLDGGEAATIKPGYQVNSPWFEYRDGKYYRYQYGDEQIDELTGEQLTYTNIIFQLSPWENYDDHGYLNIDTISGGDAYYFTNGTYEKCTWRRESGDAPAKYYDENGDEIVLNQGKTWVCIIQDSYADAIVIE</sequence>
<proteinExistence type="predicted"/>
<comment type="caution">
    <text evidence="1">The sequence shown here is derived from an EMBL/GenBank/DDBJ whole genome shotgun (WGS) entry which is preliminary data.</text>
</comment>